<proteinExistence type="predicted"/>
<accession>A0A809X8K0</accession>
<evidence type="ECO:0000313" key="2">
    <source>
        <dbReference type="EMBL" id="BCE93982.1"/>
    </source>
</evidence>
<evidence type="ECO:0000313" key="1">
    <source>
        <dbReference type="EMBL" id="BCE24222.1"/>
    </source>
</evidence>
<dbReference type="AlphaFoldDB" id="A0A809X8K0"/>
<dbReference type="EMBL" id="AP023091">
    <property type="protein sequence ID" value="BCE24222.1"/>
    <property type="molecule type" value="Genomic_DNA"/>
</dbReference>
<sequence>MLPSQGSTMFDVLIPHQGNAHKHIFDEMVLFRNYVTSSDPARRRWDPKLFGEFAAIPSLAAGFDPFNTVDTAVPTGQWQPELFDILSKIDDTDWQQRDGRTASDA</sequence>
<protein>
    <submittedName>
        <fullName evidence="1">Uncharacterized protein</fullName>
    </submittedName>
</protein>
<dbReference type="EMBL" id="AP023099">
    <property type="protein sequence ID" value="BCE93982.1"/>
    <property type="molecule type" value="Genomic_DNA"/>
</dbReference>
<gene>
    <name evidence="2" type="ORF">XF10B_67800</name>
    <name evidence="1" type="ORF">XF1B_69030</name>
</gene>
<reference evidence="1" key="1">
    <citation type="submission" date="2020-05" db="EMBL/GenBank/DDBJ databases">
        <title>Complete genome sequence of Bradyrhizobium diazoefficiens XF1 isolated from soybean nodule.</title>
        <authorList>
            <person name="Noda R."/>
            <person name="Kakizaki K."/>
            <person name="Minamisawa K."/>
        </authorList>
    </citation>
    <scope>NUCLEOTIDE SEQUENCE</scope>
    <source>
        <strain evidence="1">XF1</strain>
    </source>
</reference>
<reference evidence="2" key="2">
    <citation type="submission" date="2020-05" db="EMBL/GenBank/DDBJ databases">
        <title>Complete genome sequence of Bradyrhizobium diazoefficiens XF10 isolated from soybean nodule.</title>
        <authorList>
            <person name="Noda R."/>
            <person name="Kakizaki K."/>
            <person name="Minamisawa K."/>
        </authorList>
    </citation>
    <scope>NUCLEOTIDE SEQUENCE</scope>
    <source>
        <strain evidence="2">XF10</strain>
    </source>
</reference>
<organism evidence="1">
    <name type="scientific">Bradyrhizobium diazoefficiens</name>
    <dbReference type="NCBI Taxonomy" id="1355477"/>
    <lineage>
        <taxon>Bacteria</taxon>
        <taxon>Pseudomonadati</taxon>
        <taxon>Pseudomonadota</taxon>
        <taxon>Alphaproteobacteria</taxon>
        <taxon>Hyphomicrobiales</taxon>
        <taxon>Nitrobacteraceae</taxon>
        <taxon>Bradyrhizobium</taxon>
    </lineage>
</organism>
<name>A0A809X8K0_9BRAD</name>